<feature type="non-terminal residue" evidence="2">
    <location>
        <position position="1"/>
    </location>
</feature>
<gene>
    <name evidence="2" type="ORF">B296_00008471</name>
</gene>
<feature type="compositionally biased region" description="Basic and acidic residues" evidence="1">
    <location>
        <begin position="1"/>
        <end position="19"/>
    </location>
</feature>
<organism evidence="2 3">
    <name type="scientific">Ensete ventricosum</name>
    <name type="common">Abyssinian banana</name>
    <name type="synonym">Musa ensete</name>
    <dbReference type="NCBI Taxonomy" id="4639"/>
    <lineage>
        <taxon>Eukaryota</taxon>
        <taxon>Viridiplantae</taxon>
        <taxon>Streptophyta</taxon>
        <taxon>Embryophyta</taxon>
        <taxon>Tracheophyta</taxon>
        <taxon>Spermatophyta</taxon>
        <taxon>Magnoliopsida</taxon>
        <taxon>Liliopsida</taxon>
        <taxon>Zingiberales</taxon>
        <taxon>Musaceae</taxon>
        <taxon>Ensete</taxon>
    </lineage>
</organism>
<feature type="compositionally biased region" description="Polar residues" evidence="1">
    <location>
        <begin position="20"/>
        <end position="31"/>
    </location>
</feature>
<dbReference type="EMBL" id="AMZH03001608">
    <property type="protein sequence ID" value="RRT78710.1"/>
    <property type="molecule type" value="Genomic_DNA"/>
</dbReference>
<feature type="compositionally biased region" description="Polar residues" evidence="1">
    <location>
        <begin position="70"/>
        <end position="79"/>
    </location>
</feature>
<feature type="compositionally biased region" description="Basic and acidic residues" evidence="1">
    <location>
        <begin position="59"/>
        <end position="68"/>
    </location>
</feature>
<protein>
    <submittedName>
        <fullName evidence="2">Uncharacterized protein</fullName>
    </submittedName>
</protein>
<dbReference type="Proteomes" id="UP000287651">
    <property type="component" value="Unassembled WGS sequence"/>
</dbReference>
<sequence>LVCDTGRKGSFLEKGKSTSEKPQQQQMSSDLRMSLRPTKMDQKEEARKILGEEGSSTEDDLHNIELRDGASSSKDGTGVYTQRFSYSTRTEVRATWMPQGETRKKLEEEKGIVIRFVIGHG</sequence>
<evidence type="ECO:0000313" key="3">
    <source>
        <dbReference type="Proteomes" id="UP000287651"/>
    </source>
</evidence>
<name>A0A427AR68_ENSVE</name>
<feature type="region of interest" description="Disordered" evidence="1">
    <location>
        <begin position="1"/>
        <end position="79"/>
    </location>
</feature>
<reference evidence="2 3" key="1">
    <citation type="journal article" date="2014" name="Agronomy (Basel)">
        <title>A Draft Genome Sequence for Ensete ventricosum, the Drought-Tolerant Tree Against Hunger.</title>
        <authorList>
            <person name="Harrison J."/>
            <person name="Moore K.A."/>
            <person name="Paszkiewicz K."/>
            <person name="Jones T."/>
            <person name="Grant M."/>
            <person name="Ambacheew D."/>
            <person name="Muzemil S."/>
            <person name="Studholme D.J."/>
        </authorList>
    </citation>
    <scope>NUCLEOTIDE SEQUENCE [LARGE SCALE GENOMIC DNA]</scope>
</reference>
<evidence type="ECO:0000313" key="2">
    <source>
        <dbReference type="EMBL" id="RRT78710.1"/>
    </source>
</evidence>
<feature type="compositionally biased region" description="Basic and acidic residues" evidence="1">
    <location>
        <begin position="38"/>
        <end position="51"/>
    </location>
</feature>
<proteinExistence type="predicted"/>
<dbReference type="AlphaFoldDB" id="A0A427AR68"/>
<evidence type="ECO:0000256" key="1">
    <source>
        <dbReference type="SAM" id="MobiDB-lite"/>
    </source>
</evidence>
<accession>A0A427AR68</accession>
<comment type="caution">
    <text evidence="2">The sequence shown here is derived from an EMBL/GenBank/DDBJ whole genome shotgun (WGS) entry which is preliminary data.</text>
</comment>